<feature type="disulfide bond" evidence="8">
    <location>
        <begin position="1313"/>
        <end position="1340"/>
    </location>
</feature>
<feature type="disulfide bond" evidence="8">
    <location>
        <begin position="910"/>
        <end position="953"/>
    </location>
</feature>
<dbReference type="Pfam" id="PF00008">
    <property type="entry name" value="EGF"/>
    <property type="match status" value="2"/>
</dbReference>
<feature type="domain" description="Sushi" evidence="11">
    <location>
        <begin position="1286"/>
        <end position="1342"/>
    </location>
</feature>
<feature type="domain" description="Sushi" evidence="11">
    <location>
        <begin position="1225"/>
        <end position="1285"/>
    </location>
</feature>
<dbReference type="SMART" id="SM00181">
    <property type="entry name" value="EGF"/>
    <property type="match status" value="6"/>
</dbReference>
<feature type="region of interest" description="Disordered" evidence="9">
    <location>
        <begin position="1"/>
        <end position="26"/>
    </location>
</feature>
<gene>
    <name evidence="13" type="ORF">BIW11_09492</name>
</gene>
<dbReference type="Gene3D" id="2.10.50.10">
    <property type="entry name" value="Tumor Necrosis Factor Receptor, subunit A, domain 2"/>
    <property type="match status" value="1"/>
</dbReference>
<feature type="disulfide bond" evidence="8">
    <location>
        <begin position="749"/>
        <end position="776"/>
    </location>
</feature>
<evidence type="ECO:0000256" key="8">
    <source>
        <dbReference type="PROSITE-ProRule" id="PRU00302"/>
    </source>
</evidence>
<dbReference type="OrthoDB" id="6515930at2759"/>
<dbReference type="GO" id="GO:0005509">
    <property type="term" value="F:calcium ion binding"/>
    <property type="evidence" value="ECO:0007669"/>
    <property type="project" value="InterPro"/>
</dbReference>
<evidence type="ECO:0000256" key="7">
    <source>
        <dbReference type="PROSITE-ProRule" id="PRU00076"/>
    </source>
</evidence>
<dbReference type="SUPFAM" id="SSF57535">
    <property type="entry name" value="Complement control module/SCR domain"/>
    <property type="match status" value="9"/>
</dbReference>
<name>A0A1V9XJX9_9ACAR</name>
<feature type="domain" description="Sushi" evidence="11">
    <location>
        <begin position="779"/>
        <end position="838"/>
    </location>
</feature>
<comment type="caution">
    <text evidence="7">Lacks conserved residue(s) required for the propagation of feature annotation.</text>
</comment>
<dbReference type="Pfam" id="PF07645">
    <property type="entry name" value="EGF_CA"/>
    <property type="match status" value="1"/>
</dbReference>
<feature type="disulfide bond" evidence="7">
    <location>
        <begin position="497"/>
        <end position="506"/>
    </location>
</feature>
<evidence type="ECO:0000256" key="9">
    <source>
        <dbReference type="SAM" id="MobiDB-lite"/>
    </source>
</evidence>
<organism evidence="13 14">
    <name type="scientific">Tropilaelaps mercedesae</name>
    <dbReference type="NCBI Taxonomy" id="418985"/>
    <lineage>
        <taxon>Eukaryota</taxon>
        <taxon>Metazoa</taxon>
        <taxon>Ecdysozoa</taxon>
        <taxon>Arthropoda</taxon>
        <taxon>Chelicerata</taxon>
        <taxon>Arachnida</taxon>
        <taxon>Acari</taxon>
        <taxon>Parasitiformes</taxon>
        <taxon>Mesostigmata</taxon>
        <taxon>Gamasina</taxon>
        <taxon>Dermanyssoidea</taxon>
        <taxon>Laelapidae</taxon>
        <taxon>Tropilaelaps</taxon>
    </lineage>
</organism>
<dbReference type="PRINTS" id="PR00895">
    <property type="entry name" value="PENTAXIN"/>
</dbReference>
<dbReference type="SMART" id="SM00159">
    <property type="entry name" value="PTX"/>
    <property type="match status" value="1"/>
</dbReference>
<dbReference type="Gene3D" id="2.10.25.10">
    <property type="entry name" value="Laminin"/>
    <property type="match status" value="5"/>
</dbReference>
<dbReference type="SMART" id="SM00032">
    <property type="entry name" value="CCP"/>
    <property type="match status" value="12"/>
</dbReference>
<dbReference type="EMBL" id="MNPL01009209">
    <property type="protein sequence ID" value="OQR73825.1"/>
    <property type="molecule type" value="Genomic_DNA"/>
</dbReference>
<dbReference type="InterPro" id="IPR000742">
    <property type="entry name" value="EGF"/>
</dbReference>
<dbReference type="FunFam" id="2.10.25.10:FF:000125">
    <property type="entry name" value="Neurogenic locus notch protein-like"/>
    <property type="match status" value="1"/>
</dbReference>
<sequence length="1490" mass="162887">MVPHSSKSSRKRRGVPDISMGESVGADDIDLEDEDMILHSMDDMMSSIRDGLSQRNQSYHSLCPLGWIHVDEMTCVECPIGTFHNFLERICSPCPFGTYQFKGGQLSCVVCPDHTSTAGENSKSPDDCKPQCVPGMFSKNSGLIPCETCLLPLDIGLKISIECGSSVSSLNAQSNCAVSGRVSTAVRVEILFAMSIWNDNNETSVISASRLQRTLPVSVRLEIRHRPLLSLSAWLPPTARRPKRLHTCEWSKLTTVEILTAQTPHSSNEYLPFNACFSSPCQNEGTCTPMDKHFACTCLPGHTGSYCEKRIDECALFPCGLNATCVLHETSGYTCLCPPSVRGLNCNEDVDECAIGSCLNGATCVNTFGSFQCICPSGYTGPTCAEDVDECGQQPYGQYLRQQPTSLMCHNGGRCINIPGSFRCECLDEFTGKYCEHLLCGCQNGGNCSAGRCFCPAGFWGNKCQHLSSKSFCQEVKPCLNGGTCKDVESDNFVCQCQPGTTGLLCEDDVGEDFVLHFFGNTTSDSVRLSNRLDTKPLKEFSVCLWLKSNDTQNYGTPFSYASEEKDNLITITDYNGLVFYVNNEHVISDITITDNRWHHLCLLWAQQFGQFAIYVNSQLVLEGGNLSTLTSISPNGTLVLGQEQDRQGSGFARMESYAGLITHVYMWGRRLREAEIKFLFSDCASPVRLSVQPNHLLVSWGDFRAGVRGNVKMRESNFCKPCGLPETTGNGYATSNGQNSGARVQWHCDPLFELVGNREAFCLKIGEWSAPKPTCVGKYCPVGQIGNGRTTPPVGLVEVGEIVRFECNDGLFLQGPAVAVCESTTRLNISANPSCNNNRSKPSFFPRRCVTDDVEILKRNLRVVRTSNESSTEESFQCPAGFRLEGAPTRFCLSGEWSAPLAFCHPVVCPPLQAAMPTSVIYSDGTSVGSFANFRCTFGYRPRPEAPKALICNIKGDWQPSFRLEEACEPIECDPLPPIQHALLNRSVSHYVGSVVEIKCARGFSMASSLDARLICLQSGAWSQTPSDVCVVKQCSFLHLPQVDGSSVWLHNASTIFGSVAEISCARGFRSTSGLTRMLYKCQDHGWQRTDVTVHTQARLLECKSIRCPHPRHPPNGRAHFVDRGVGATIEFSCRLGYTLSETASQEIVCQEDGLWSVGIAQLATLCVRNRPCSQLAVPLNGYMNITASQANFSCDKGFQLVGSGILRCVSGQWSDVAPECQPQHCPTESEGGLVVEHGIFVPTRGSIGDRVPVSCKLGHELRGDAEWHCLENATWSGSSACVPVTCAPPEDSFATASYKDYRYGSSINYSCNHGHVLVGSRVRVCLASGQWSSPVPSCRLVSCPPLPDDPSLTIKYDPYNSTLFGNFNVCEAKENELLIYLGTRVAVSCASPSNFLAGASMLFCGEQGTWKPLLPSCLPTSKSYCPPSGPSANGRMDNIGNIYRFKCEHGYRLVGSSEVNCSLEAEPVEFRPPKCTKLTACPMVRKTI</sequence>
<keyword evidence="2 8" id="KW-0768">Sushi</keyword>
<keyword evidence="1 7" id="KW-0245">EGF-like domain</keyword>
<feature type="domain" description="Sushi" evidence="11">
    <location>
        <begin position="848"/>
        <end position="907"/>
    </location>
</feature>
<dbReference type="SUPFAM" id="SSF57184">
    <property type="entry name" value="Growth factor receptor domain"/>
    <property type="match status" value="2"/>
</dbReference>
<dbReference type="InterPro" id="IPR000436">
    <property type="entry name" value="Sushi_SCR_CCP_dom"/>
</dbReference>
<evidence type="ECO:0000256" key="2">
    <source>
        <dbReference type="ARBA" id="ARBA00022659"/>
    </source>
</evidence>
<comment type="caution">
    <text evidence="13">The sequence shown here is derived from an EMBL/GenBank/DDBJ whole genome shotgun (WGS) entry which is preliminary data.</text>
</comment>
<feature type="domain" description="Sushi" evidence="11">
    <location>
        <begin position="972"/>
        <end position="1033"/>
    </location>
</feature>
<feature type="domain" description="EGF-like" evidence="10">
    <location>
        <begin position="349"/>
        <end position="385"/>
    </location>
</feature>
<dbReference type="InterPro" id="IPR009030">
    <property type="entry name" value="Growth_fac_rcpt_cys_sf"/>
</dbReference>
<proteinExistence type="predicted"/>
<feature type="disulfide bond" evidence="7">
    <location>
        <begin position="426"/>
        <end position="435"/>
    </location>
</feature>
<dbReference type="Proteomes" id="UP000192247">
    <property type="component" value="Unassembled WGS sequence"/>
</dbReference>
<dbReference type="SUPFAM" id="SSF49899">
    <property type="entry name" value="Concanavalin A-like lectins/glucanases"/>
    <property type="match status" value="1"/>
</dbReference>
<accession>A0A1V9XJX9</accession>
<keyword evidence="6" id="KW-0325">Glycoprotein</keyword>
<dbReference type="STRING" id="418985.A0A1V9XJX9"/>
<feature type="domain" description="Sushi" evidence="11">
    <location>
        <begin position="721"/>
        <end position="778"/>
    </location>
</feature>
<feature type="domain" description="Sushi" evidence="11">
    <location>
        <begin position="1370"/>
        <end position="1421"/>
    </location>
</feature>
<feature type="disulfide bond" evidence="7">
    <location>
        <begin position="375"/>
        <end position="384"/>
    </location>
</feature>
<evidence type="ECO:0000256" key="5">
    <source>
        <dbReference type="ARBA" id="ARBA00023157"/>
    </source>
</evidence>
<dbReference type="Pfam" id="PF00354">
    <property type="entry name" value="Pentaxin"/>
    <property type="match status" value="1"/>
</dbReference>
<feature type="domain" description="EGF-like" evidence="10">
    <location>
        <begin position="310"/>
        <end position="347"/>
    </location>
</feature>
<dbReference type="PROSITE" id="PS00022">
    <property type="entry name" value="EGF_1"/>
    <property type="match status" value="5"/>
</dbReference>
<dbReference type="InterPro" id="IPR035976">
    <property type="entry name" value="Sushi/SCR/CCP_sf"/>
</dbReference>
<feature type="domain" description="EGF-like" evidence="10">
    <location>
        <begin position="387"/>
        <end position="436"/>
    </location>
</feature>
<evidence type="ECO:0000256" key="3">
    <source>
        <dbReference type="ARBA" id="ARBA00022729"/>
    </source>
</evidence>
<dbReference type="PROSITE" id="PS01186">
    <property type="entry name" value="EGF_2"/>
    <property type="match status" value="1"/>
</dbReference>
<evidence type="ECO:0000256" key="6">
    <source>
        <dbReference type="ARBA" id="ARBA00023180"/>
    </source>
</evidence>
<evidence type="ECO:0000256" key="1">
    <source>
        <dbReference type="ARBA" id="ARBA00022536"/>
    </source>
</evidence>
<feature type="disulfide bond" evidence="7">
    <location>
        <begin position="298"/>
        <end position="307"/>
    </location>
</feature>
<feature type="domain" description="Sushi" evidence="11">
    <location>
        <begin position="1425"/>
        <end position="1479"/>
    </location>
</feature>
<dbReference type="PROSITE" id="PS51828">
    <property type="entry name" value="PTX_2"/>
    <property type="match status" value="1"/>
</dbReference>
<dbReference type="Pfam" id="PF00084">
    <property type="entry name" value="Sushi"/>
    <property type="match status" value="7"/>
</dbReference>
<dbReference type="SMART" id="SM01411">
    <property type="entry name" value="Ephrin_rec_like"/>
    <property type="match status" value="1"/>
</dbReference>
<feature type="domain" description="Sushi" evidence="11">
    <location>
        <begin position="1107"/>
        <end position="1170"/>
    </location>
</feature>
<evidence type="ECO:0000313" key="13">
    <source>
        <dbReference type="EMBL" id="OQR73825.1"/>
    </source>
</evidence>
<dbReference type="Gene3D" id="2.60.120.200">
    <property type="match status" value="1"/>
</dbReference>
<dbReference type="SUPFAM" id="SSF57196">
    <property type="entry name" value="EGF/Laminin"/>
    <property type="match status" value="2"/>
</dbReference>
<dbReference type="PROSITE" id="PS00010">
    <property type="entry name" value="ASX_HYDROXYL"/>
    <property type="match status" value="2"/>
</dbReference>
<dbReference type="InterPro" id="IPR011641">
    <property type="entry name" value="Tyr-kin_ephrin_A/B_rcpt-like"/>
</dbReference>
<dbReference type="SMART" id="SM00179">
    <property type="entry name" value="EGF_CA"/>
    <property type="match status" value="5"/>
</dbReference>
<dbReference type="InterPro" id="IPR001881">
    <property type="entry name" value="EGF-like_Ca-bd_dom"/>
</dbReference>
<feature type="domain" description="Sushi" evidence="11">
    <location>
        <begin position="1172"/>
        <end position="1224"/>
    </location>
</feature>
<evidence type="ECO:0000313" key="14">
    <source>
        <dbReference type="Proteomes" id="UP000192247"/>
    </source>
</evidence>
<keyword evidence="5 7" id="KW-1015">Disulfide bond</keyword>
<dbReference type="Pfam" id="PF07699">
    <property type="entry name" value="Ephrin_rec_like"/>
    <property type="match status" value="1"/>
</dbReference>
<feature type="domain" description="Sushi" evidence="11">
    <location>
        <begin position="908"/>
        <end position="971"/>
    </location>
</feature>
<dbReference type="InterPro" id="IPR050350">
    <property type="entry name" value="Compl-Cell_Adhes-Reg"/>
</dbReference>
<protein>
    <submittedName>
        <fullName evidence="13">Sushi</fullName>
    </submittedName>
</protein>
<dbReference type="FunFam" id="2.10.25.10:FF:000472">
    <property type="entry name" value="Uncharacterized protein, isoform A"/>
    <property type="match status" value="1"/>
</dbReference>
<dbReference type="PANTHER" id="PTHR19325:SF575">
    <property type="entry name" value="LOCOMOTION-RELATED PROTEIN HIKARU GENKI"/>
    <property type="match status" value="1"/>
</dbReference>
<reference evidence="13 14" key="1">
    <citation type="journal article" date="2017" name="Gigascience">
        <title>Draft genome of the honey bee ectoparasitic mite, Tropilaelaps mercedesae, is shaped by the parasitic life history.</title>
        <authorList>
            <person name="Dong X."/>
            <person name="Armstrong S.D."/>
            <person name="Xia D."/>
            <person name="Makepeace B.L."/>
            <person name="Darby A.C."/>
            <person name="Kadowaki T."/>
        </authorList>
    </citation>
    <scope>NUCLEOTIDE SEQUENCE [LARGE SCALE GENOMIC DNA]</scope>
    <source>
        <strain evidence="13">Wuxi-XJTLU</strain>
    </source>
</reference>
<evidence type="ECO:0000259" key="12">
    <source>
        <dbReference type="PROSITE" id="PS51828"/>
    </source>
</evidence>
<feature type="disulfide bond" evidence="8">
    <location>
        <begin position="974"/>
        <end position="1017"/>
    </location>
</feature>
<dbReference type="PROSITE" id="PS50923">
    <property type="entry name" value="SUSHI"/>
    <property type="match status" value="11"/>
</dbReference>
<dbReference type="InterPro" id="IPR000152">
    <property type="entry name" value="EGF-type_Asp/Asn_hydroxyl_site"/>
</dbReference>
<feature type="disulfide bond" evidence="7">
    <location>
        <begin position="337"/>
        <end position="346"/>
    </location>
</feature>
<feature type="domain" description="EGF-like" evidence="10">
    <location>
        <begin position="272"/>
        <end position="308"/>
    </location>
</feature>
<dbReference type="InterPro" id="IPR013320">
    <property type="entry name" value="ConA-like_dom_sf"/>
</dbReference>
<dbReference type="InParanoid" id="A0A1V9XJX9"/>
<dbReference type="Gene3D" id="2.10.70.10">
    <property type="entry name" value="Complement Module, domain 1"/>
    <property type="match status" value="10"/>
</dbReference>
<feature type="domain" description="Pentraxin (PTX)" evidence="12">
    <location>
        <begin position="512"/>
        <end position="720"/>
    </location>
</feature>
<dbReference type="PROSITE" id="PS50026">
    <property type="entry name" value="EGF_3"/>
    <property type="match status" value="5"/>
</dbReference>
<dbReference type="InterPro" id="IPR049883">
    <property type="entry name" value="NOTCH1_EGF-like"/>
</dbReference>
<keyword evidence="4" id="KW-0677">Repeat</keyword>
<dbReference type="CDD" id="cd00033">
    <property type="entry name" value="CCP"/>
    <property type="match status" value="7"/>
</dbReference>
<feature type="domain" description="EGF-like" evidence="10">
    <location>
        <begin position="469"/>
        <end position="507"/>
    </location>
</feature>
<dbReference type="CDD" id="cd00054">
    <property type="entry name" value="EGF_CA"/>
    <property type="match status" value="5"/>
</dbReference>
<evidence type="ECO:0000256" key="4">
    <source>
        <dbReference type="ARBA" id="ARBA00022737"/>
    </source>
</evidence>
<feature type="disulfide bond" evidence="8">
    <location>
        <begin position="850"/>
        <end position="893"/>
    </location>
</feature>
<dbReference type="PANTHER" id="PTHR19325">
    <property type="entry name" value="COMPLEMENT COMPONENT-RELATED SUSHI DOMAIN-CONTAINING"/>
    <property type="match status" value="1"/>
</dbReference>
<evidence type="ECO:0000259" key="10">
    <source>
        <dbReference type="PROSITE" id="PS50026"/>
    </source>
</evidence>
<evidence type="ECO:0000259" key="11">
    <source>
        <dbReference type="PROSITE" id="PS50923"/>
    </source>
</evidence>
<keyword evidence="14" id="KW-1185">Reference proteome</keyword>
<dbReference type="InterPro" id="IPR001759">
    <property type="entry name" value="PTX_dom"/>
</dbReference>
<keyword evidence="3" id="KW-0732">Signal</keyword>